<dbReference type="Pfam" id="PF12528">
    <property type="entry name" value="T2SSppdC"/>
    <property type="match status" value="1"/>
</dbReference>
<name>A0A3N4P7Z1_9GAMM</name>
<organism evidence="3 4">
    <name type="scientific">Candidatus Pantoea deserta</name>
    <dbReference type="NCBI Taxonomy" id="1869313"/>
    <lineage>
        <taxon>Bacteria</taxon>
        <taxon>Pseudomonadati</taxon>
        <taxon>Pseudomonadota</taxon>
        <taxon>Gammaproteobacteria</taxon>
        <taxon>Enterobacterales</taxon>
        <taxon>Erwiniaceae</taxon>
        <taxon>Pantoea</taxon>
    </lineage>
</organism>
<dbReference type="AlphaFoldDB" id="A0A3N4P7Z1"/>
<accession>A0A3N4P7Z1</accession>
<protein>
    <submittedName>
        <fullName evidence="3">Prepilin-type cleavage/methylation domain-containing protein</fullName>
    </submittedName>
</protein>
<dbReference type="Proteomes" id="UP000281332">
    <property type="component" value="Unassembled WGS sequence"/>
</dbReference>
<feature type="domain" description="Prepilin peptidase dependent protein C-like C-terminal" evidence="2">
    <location>
        <begin position="75"/>
        <end position="143"/>
    </location>
</feature>
<gene>
    <name evidence="3" type="ORF">BBB56_02895</name>
</gene>
<evidence type="ECO:0000313" key="3">
    <source>
        <dbReference type="EMBL" id="RPE03458.1"/>
    </source>
</evidence>
<comment type="subcellular location">
    <subcellularLocation>
        <location evidence="1">Membrane</location>
        <topology evidence="1">Single-pass membrane protein</topology>
    </subcellularLocation>
</comment>
<dbReference type="OrthoDB" id="6522830at2"/>
<evidence type="ECO:0000256" key="1">
    <source>
        <dbReference type="ARBA" id="ARBA00004167"/>
    </source>
</evidence>
<evidence type="ECO:0000259" key="2">
    <source>
        <dbReference type="Pfam" id="PF12528"/>
    </source>
</evidence>
<dbReference type="GO" id="GO:0016020">
    <property type="term" value="C:membrane"/>
    <property type="evidence" value="ECO:0007669"/>
    <property type="project" value="UniProtKB-SubCell"/>
</dbReference>
<proteinExistence type="predicted"/>
<dbReference type="EMBL" id="RMVG01000002">
    <property type="protein sequence ID" value="RPE03458.1"/>
    <property type="molecule type" value="Genomic_DNA"/>
</dbReference>
<dbReference type="PROSITE" id="PS00409">
    <property type="entry name" value="PROKAR_NTER_METHYL"/>
    <property type="match status" value="1"/>
</dbReference>
<keyword evidence="4" id="KW-1185">Reference proteome</keyword>
<reference evidence="3 4" key="1">
    <citation type="submission" date="2018-11" db="EMBL/GenBank/DDBJ databases">
        <title>Whole genome sequencing of Pantoea sp. RIT388.</title>
        <authorList>
            <person name="Gan H.M."/>
            <person name="Hudson A.O."/>
        </authorList>
    </citation>
    <scope>NUCLEOTIDE SEQUENCE [LARGE SCALE GENOMIC DNA]</scope>
    <source>
        <strain evidence="3 4">RIT388</strain>
    </source>
</reference>
<sequence>MNGYYLAGAPRRAIWRCGAGWQSEAGGLNPCRTAGSTTARWRRRTGVGKQRGFSLPEALFALLLLAMSVSTLLRYHHVLMQGFSQQWQQRAAVRVAAQRLMGHEIEGWRVSLTRSAAVAGCTLERVEVSGAFQAHATLTRLRC</sequence>
<dbReference type="InterPro" id="IPR012902">
    <property type="entry name" value="N_methyl_site"/>
</dbReference>
<comment type="caution">
    <text evidence="3">The sequence shown here is derived from an EMBL/GenBank/DDBJ whole genome shotgun (WGS) entry which is preliminary data.</text>
</comment>
<dbReference type="InterPro" id="IPR022204">
    <property type="entry name" value="PpdC-like_C"/>
</dbReference>
<evidence type="ECO:0000313" key="4">
    <source>
        <dbReference type="Proteomes" id="UP000281332"/>
    </source>
</evidence>